<organism evidence="1 2">
    <name type="scientific">Trichuris suis</name>
    <name type="common">pig whipworm</name>
    <dbReference type="NCBI Taxonomy" id="68888"/>
    <lineage>
        <taxon>Eukaryota</taxon>
        <taxon>Metazoa</taxon>
        <taxon>Ecdysozoa</taxon>
        <taxon>Nematoda</taxon>
        <taxon>Enoplea</taxon>
        <taxon>Dorylaimia</taxon>
        <taxon>Trichinellida</taxon>
        <taxon>Trichuridae</taxon>
        <taxon>Trichuris</taxon>
    </lineage>
</organism>
<accession>A0A085MJF6</accession>
<dbReference type="EMBL" id="KL363189">
    <property type="protein sequence ID" value="KFD57352.1"/>
    <property type="molecule type" value="Genomic_DNA"/>
</dbReference>
<protein>
    <submittedName>
        <fullName evidence="1">Uncharacterized protein</fullName>
    </submittedName>
</protein>
<keyword evidence="2" id="KW-1185">Reference proteome</keyword>
<evidence type="ECO:0000313" key="2">
    <source>
        <dbReference type="Proteomes" id="UP000030764"/>
    </source>
</evidence>
<sequence length="64" mass="7680">MEMEERDGRKFGGRRRRRRNREWFVCFGKIASNFVTKEGQQQQQLRGCVPVKEQGLFCLFKAVR</sequence>
<reference evidence="1 2" key="1">
    <citation type="journal article" date="2014" name="Nat. Genet.">
        <title>Genome and transcriptome of the porcine whipworm Trichuris suis.</title>
        <authorList>
            <person name="Jex A.R."/>
            <person name="Nejsum P."/>
            <person name="Schwarz E.M."/>
            <person name="Hu L."/>
            <person name="Young N.D."/>
            <person name="Hall R.S."/>
            <person name="Korhonen P.K."/>
            <person name="Liao S."/>
            <person name="Thamsborg S."/>
            <person name="Xia J."/>
            <person name="Xu P."/>
            <person name="Wang S."/>
            <person name="Scheerlinck J.P."/>
            <person name="Hofmann A."/>
            <person name="Sternberg P.W."/>
            <person name="Wang J."/>
            <person name="Gasser R.B."/>
        </authorList>
    </citation>
    <scope>NUCLEOTIDE SEQUENCE [LARGE SCALE GENOMIC DNA]</scope>
    <source>
        <strain evidence="1">DCEP-RM93M</strain>
    </source>
</reference>
<dbReference type="Proteomes" id="UP000030764">
    <property type="component" value="Unassembled WGS sequence"/>
</dbReference>
<evidence type="ECO:0000313" key="1">
    <source>
        <dbReference type="EMBL" id="KFD57352.1"/>
    </source>
</evidence>
<proteinExistence type="predicted"/>
<gene>
    <name evidence="1" type="ORF">M513_01863</name>
</gene>
<dbReference type="AlphaFoldDB" id="A0A085MJF6"/>
<name>A0A085MJF6_9BILA</name>